<dbReference type="Proteomes" id="UP000593910">
    <property type="component" value="Chromosome"/>
</dbReference>
<reference evidence="8 9" key="1">
    <citation type="submission" date="2019-06" db="EMBL/GenBank/DDBJ databases">
        <title>Sulfurimonas gotlandica sp. nov., a chemoautotrophic and psychrotolerant epsilonproteobacterium isolated from a pelagic redoxcline, and an emended description of the genus Sulfurimonas.</title>
        <authorList>
            <person name="Wang S."/>
            <person name="Jiang L."/>
            <person name="Shao Z."/>
        </authorList>
    </citation>
    <scope>NUCLEOTIDE SEQUENCE [LARGE SCALE GENOMIC DNA]</scope>
    <source>
        <strain evidence="8 9">B2</strain>
    </source>
</reference>
<feature type="domain" description="HD-GYP" evidence="7">
    <location>
        <begin position="268"/>
        <end position="463"/>
    </location>
</feature>
<proteinExistence type="predicted"/>
<dbReference type="InterPro" id="IPR052020">
    <property type="entry name" value="Cyclic_di-GMP/3'3'-cGAMP_PDE"/>
</dbReference>
<dbReference type="InterPro" id="IPR035965">
    <property type="entry name" value="PAS-like_dom_sf"/>
</dbReference>
<dbReference type="InterPro" id="IPR006675">
    <property type="entry name" value="HDIG_dom"/>
</dbReference>
<dbReference type="SMART" id="SM00448">
    <property type="entry name" value="REC"/>
    <property type="match status" value="1"/>
</dbReference>
<dbReference type="InterPro" id="IPR003607">
    <property type="entry name" value="HD/PDEase_dom"/>
</dbReference>
<dbReference type="PROSITE" id="PS51831">
    <property type="entry name" value="HD"/>
    <property type="match status" value="1"/>
</dbReference>
<accession>A0A7M1AX40</accession>
<dbReference type="InterPro" id="IPR011006">
    <property type="entry name" value="CheY-like_superfamily"/>
</dbReference>
<feature type="modified residue" description="4-aspartylphosphate" evidence="2">
    <location>
        <position position="57"/>
    </location>
</feature>
<dbReference type="InterPro" id="IPR000014">
    <property type="entry name" value="PAS"/>
</dbReference>
<dbReference type="PANTHER" id="PTHR45228">
    <property type="entry name" value="CYCLIC DI-GMP PHOSPHODIESTERASE TM_0186-RELATED"/>
    <property type="match status" value="1"/>
</dbReference>
<dbReference type="Pfam" id="PF00072">
    <property type="entry name" value="Response_reg"/>
    <property type="match status" value="1"/>
</dbReference>
<dbReference type="RefSeq" id="WP_193114567.1">
    <property type="nucleotide sequence ID" value="NZ_CP041165.1"/>
</dbReference>
<name>A0A7M1AX40_9BACT</name>
<dbReference type="NCBIfam" id="TIGR00277">
    <property type="entry name" value="HDIG"/>
    <property type="match status" value="1"/>
</dbReference>
<dbReference type="Gene3D" id="3.30.70.270">
    <property type="match status" value="1"/>
</dbReference>
<evidence type="ECO:0000259" key="3">
    <source>
        <dbReference type="PROSITE" id="PS50110"/>
    </source>
</evidence>
<dbReference type="EMBL" id="CP041165">
    <property type="protein sequence ID" value="QOP41148.1"/>
    <property type="molecule type" value="Genomic_DNA"/>
</dbReference>
<dbReference type="SMART" id="SM00091">
    <property type="entry name" value="PAS"/>
    <property type="match status" value="1"/>
</dbReference>
<evidence type="ECO:0000259" key="4">
    <source>
        <dbReference type="PROSITE" id="PS50112"/>
    </source>
</evidence>
<evidence type="ECO:0000259" key="5">
    <source>
        <dbReference type="PROSITE" id="PS50887"/>
    </source>
</evidence>
<evidence type="ECO:0000259" key="7">
    <source>
        <dbReference type="PROSITE" id="PS51832"/>
    </source>
</evidence>
<dbReference type="PROSITE" id="PS51832">
    <property type="entry name" value="HD_GYP"/>
    <property type="match status" value="1"/>
</dbReference>
<feature type="domain" description="PAS" evidence="4">
    <location>
        <begin position="137"/>
        <end position="192"/>
    </location>
</feature>
<keyword evidence="9" id="KW-1185">Reference proteome</keyword>
<dbReference type="CDD" id="cd00077">
    <property type="entry name" value="HDc"/>
    <property type="match status" value="1"/>
</dbReference>
<feature type="domain" description="HD" evidence="6">
    <location>
        <begin position="290"/>
        <end position="412"/>
    </location>
</feature>
<dbReference type="SMART" id="SM00471">
    <property type="entry name" value="HDc"/>
    <property type="match status" value="1"/>
</dbReference>
<evidence type="ECO:0000259" key="6">
    <source>
        <dbReference type="PROSITE" id="PS51831"/>
    </source>
</evidence>
<sequence length="603" mass="69556">MKKHIYNLLCIDDVEDNLYAYELILSKMQEVKVYKASSGDEALKMLLRQPIDLILLDIQMPEMDGYEVAKLLKSTHQTQHIPIIFITAVFKAEEFIAKGFAAGAVDYLTKPLDDNLLINRIRLYLSIFEQKKLAEENLELFYMIAQGIGDGLYVTKRDGTLEFINDTALDILGYKKEELLNISIHEKIHAYDIRGHKISQAECPIHNVDKINGVSRIDEDIVRAKNGTLLPVMSISSTIEGVDHQTKIVTLFRDRTKDLEYKTLQKHILDSKNKMLLMLIDAIDKRDPYTAGHTKRVAIYCELIAKGMNYPQEDIDLLVDAAHLHDIGKISTPDVILLKPTHFEPDEYEIMKLHLQTGYELLMQTEDYKEIAEVMRYHHERYDGTGYPMGISGDAIPPLARIMMVADAFDAMTTNRIYKKSKSVSEALAEINQCSGQQFHPEVAETAQRVLKDINIQQYHDQTPNTPLEEKRFAFFYHDRLTGSYNAEYLPVVLENDYADQKVYIYKLNIHQMNQYNREYGWEAGNLLLKSLCNEIVKKFKHKHVFRISGDDFLVVSKENDINEILSLSAYLKQQAMYLGISLEKHTLEKEDRDYSKLLLELQ</sequence>
<dbReference type="InterPro" id="IPR029787">
    <property type="entry name" value="Nucleotide_cyclase"/>
</dbReference>
<dbReference type="InterPro" id="IPR043128">
    <property type="entry name" value="Rev_trsase/Diguanyl_cyclase"/>
</dbReference>
<evidence type="ECO:0000256" key="1">
    <source>
        <dbReference type="ARBA" id="ARBA00023136"/>
    </source>
</evidence>
<evidence type="ECO:0000313" key="9">
    <source>
        <dbReference type="Proteomes" id="UP000593910"/>
    </source>
</evidence>
<evidence type="ECO:0000313" key="8">
    <source>
        <dbReference type="EMBL" id="QOP41148.1"/>
    </source>
</evidence>
<dbReference type="InterPro" id="IPR006674">
    <property type="entry name" value="HD_domain"/>
</dbReference>
<dbReference type="GO" id="GO:0000160">
    <property type="term" value="P:phosphorelay signal transduction system"/>
    <property type="evidence" value="ECO:0007669"/>
    <property type="project" value="InterPro"/>
</dbReference>
<dbReference type="CDD" id="cd00130">
    <property type="entry name" value="PAS"/>
    <property type="match status" value="1"/>
</dbReference>
<keyword evidence="1" id="KW-0472">Membrane</keyword>
<dbReference type="Gene3D" id="3.40.50.2300">
    <property type="match status" value="1"/>
</dbReference>
<dbReference type="SUPFAM" id="SSF55785">
    <property type="entry name" value="PYP-like sensor domain (PAS domain)"/>
    <property type="match status" value="1"/>
</dbReference>
<dbReference type="KEGG" id="smax:FJR03_05085"/>
<dbReference type="PROSITE" id="PS50110">
    <property type="entry name" value="RESPONSE_REGULATORY"/>
    <property type="match status" value="1"/>
</dbReference>
<dbReference type="InterPro" id="IPR000160">
    <property type="entry name" value="GGDEF_dom"/>
</dbReference>
<evidence type="ECO:0000256" key="2">
    <source>
        <dbReference type="PROSITE-ProRule" id="PRU00169"/>
    </source>
</evidence>
<dbReference type="SUPFAM" id="SSF55073">
    <property type="entry name" value="Nucleotide cyclase"/>
    <property type="match status" value="1"/>
</dbReference>
<dbReference type="Gene3D" id="1.10.3210.10">
    <property type="entry name" value="Hypothetical protein af1432"/>
    <property type="match status" value="1"/>
</dbReference>
<dbReference type="Pfam" id="PF00990">
    <property type="entry name" value="GGDEF"/>
    <property type="match status" value="1"/>
</dbReference>
<feature type="domain" description="Response regulatory" evidence="3">
    <location>
        <begin position="7"/>
        <end position="125"/>
    </location>
</feature>
<dbReference type="Pfam" id="PF13426">
    <property type="entry name" value="PAS_9"/>
    <property type="match status" value="1"/>
</dbReference>
<feature type="domain" description="GGDEF" evidence="5">
    <location>
        <begin position="501"/>
        <end position="603"/>
    </location>
</feature>
<keyword evidence="2" id="KW-0597">Phosphoprotein</keyword>
<dbReference type="Gene3D" id="3.30.450.20">
    <property type="entry name" value="PAS domain"/>
    <property type="match status" value="1"/>
</dbReference>
<dbReference type="PROSITE" id="PS50887">
    <property type="entry name" value="GGDEF"/>
    <property type="match status" value="1"/>
</dbReference>
<dbReference type="Pfam" id="PF13487">
    <property type="entry name" value="HD_5"/>
    <property type="match status" value="1"/>
</dbReference>
<dbReference type="InterPro" id="IPR001789">
    <property type="entry name" value="Sig_transdc_resp-reg_receiver"/>
</dbReference>
<gene>
    <name evidence="8" type="ORF">FJR03_05085</name>
</gene>
<dbReference type="SUPFAM" id="SSF109604">
    <property type="entry name" value="HD-domain/PDEase-like"/>
    <property type="match status" value="1"/>
</dbReference>
<dbReference type="NCBIfam" id="TIGR00229">
    <property type="entry name" value="sensory_box"/>
    <property type="match status" value="1"/>
</dbReference>
<dbReference type="AlphaFoldDB" id="A0A7M1AX40"/>
<dbReference type="PROSITE" id="PS50112">
    <property type="entry name" value="PAS"/>
    <property type="match status" value="1"/>
</dbReference>
<protein>
    <submittedName>
        <fullName evidence="8">Response regulator</fullName>
    </submittedName>
</protein>
<dbReference type="InterPro" id="IPR037522">
    <property type="entry name" value="HD_GYP_dom"/>
</dbReference>
<dbReference type="SUPFAM" id="SSF52172">
    <property type="entry name" value="CheY-like"/>
    <property type="match status" value="1"/>
</dbReference>
<organism evidence="8 9">
    <name type="scientific">Sulfurimonas marina</name>
    <dbReference type="NCBI Taxonomy" id="2590551"/>
    <lineage>
        <taxon>Bacteria</taxon>
        <taxon>Pseudomonadati</taxon>
        <taxon>Campylobacterota</taxon>
        <taxon>Epsilonproteobacteria</taxon>
        <taxon>Campylobacterales</taxon>
        <taxon>Sulfurimonadaceae</taxon>
        <taxon>Sulfurimonas</taxon>
    </lineage>
</organism>